<keyword evidence="10" id="KW-1185">Reference proteome</keyword>
<comment type="similarity">
    <text evidence="3 8">Belongs to the PTPA-type PPIase family.</text>
</comment>
<gene>
    <name evidence="9" type="ORF">L201_000700</name>
</gene>
<dbReference type="Gene3D" id="1.20.120.1150">
    <property type="match status" value="1"/>
</dbReference>
<dbReference type="EC" id="5.2.1.8" evidence="8"/>
<evidence type="ECO:0000313" key="10">
    <source>
        <dbReference type="Proteomes" id="UP001355207"/>
    </source>
</evidence>
<dbReference type="GO" id="GO:0005634">
    <property type="term" value="C:nucleus"/>
    <property type="evidence" value="ECO:0007669"/>
    <property type="project" value="TreeGrafter"/>
</dbReference>
<dbReference type="Pfam" id="PF03095">
    <property type="entry name" value="PTPA"/>
    <property type="match status" value="1"/>
</dbReference>
<evidence type="ECO:0000256" key="1">
    <source>
        <dbReference type="ARBA" id="ARBA00000971"/>
    </source>
</evidence>
<evidence type="ECO:0000313" key="9">
    <source>
        <dbReference type="EMBL" id="WWC85833.1"/>
    </source>
</evidence>
<dbReference type="InterPro" id="IPR004327">
    <property type="entry name" value="Phstyr_phstse_ac"/>
</dbReference>
<keyword evidence="4 8" id="KW-0963">Cytoplasm</keyword>
<dbReference type="GeneID" id="91091372"/>
<dbReference type="SUPFAM" id="SSF140984">
    <property type="entry name" value="PTPA-like"/>
    <property type="match status" value="1"/>
</dbReference>
<dbReference type="PIRSF" id="PIRSF016325">
    <property type="entry name" value="Phstyr_phstse_ac"/>
    <property type="match status" value="1"/>
</dbReference>
<comment type="function">
    <text evidence="7">PPIases accelerate the folding of proteins. It catalyzes the cis-trans isomerization of proline imidic peptide bonds in oligopeptides. Acts as a regulatory subunit for PP2A-like phosphatases modulating their activity or substrate specificity, probably by inducing a conformational change in the catalytic subunit, a direct target of the PPIase. Can reactivate inactive phosphatase PP2A-phosphatase methylesterase complexes (PP2Ai) in presence of ATP and Mg(2+) by dissociating the inactive form from the complex.</text>
</comment>
<evidence type="ECO:0000256" key="7">
    <source>
        <dbReference type="ARBA" id="ARBA00025287"/>
    </source>
</evidence>
<dbReference type="PANTHER" id="PTHR10012">
    <property type="entry name" value="SERINE/THREONINE-PROTEIN PHOSPHATASE 2A REGULATORY SUBUNIT B"/>
    <property type="match status" value="1"/>
</dbReference>
<evidence type="ECO:0000256" key="6">
    <source>
        <dbReference type="ARBA" id="ARBA00023235"/>
    </source>
</evidence>
<protein>
    <recommendedName>
        <fullName evidence="8">Serine/threonine-protein phosphatase 2A activator</fullName>
        <ecNumber evidence="8">5.2.1.8</ecNumber>
    </recommendedName>
    <alternativeName>
        <fullName evidence="8">Phosphotyrosyl phosphatase activator</fullName>
    </alternativeName>
</protein>
<dbReference type="GO" id="GO:0008160">
    <property type="term" value="F:protein tyrosine phosphatase activator activity"/>
    <property type="evidence" value="ECO:0007669"/>
    <property type="project" value="TreeGrafter"/>
</dbReference>
<name>A0AAX4JLN4_9TREE</name>
<evidence type="ECO:0000256" key="4">
    <source>
        <dbReference type="ARBA" id="ARBA00022490"/>
    </source>
</evidence>
<comment type="subcellular location">
    <subcellularLocation>
        <location evidence="2 8">Cytoplasm</location>
    </subcellularLocation>
</comment>
<organism evidence="9 10">
    <name type="scientific">Kwoniella dendrophila CBS 6074</name>
    <dbReference type="NCBI Taxonomy" id="1295534"/>
    <lineage>
        <taxon>Eukaryota</taxon>
        <taxon>Fungi</taxon>
        <taxon>Dikarya</taxon>
        <taxon>Basidiomycota</taxon>
        <taxon>Agaricomycotina</taxon>
        <taxon>Tremellomycetes</taxon>
        <taxon>Tremellales</taxon>
        <taxon>Cryptococcaceae</taxon>
        <taxon>Kwoniella</taxon>
    </lineage>
</organism>
<sequence>MGVQIQMNAQVKNGESSRSQAIYLPTSPALPRLCLSSESAVSEWQTTPGFQAFWGWIKRRCERIKGKEILRGEYQGDSEGITTLLDMLDRMTKWVEEVPIQPQSNQRFGNLAFRSYIKLVEERLPSLFTSTSIPTTLLPQLLPLFLNSYAFGHPVRIDYGTGHELAFVLGLYVCVISGWIGGQGDKEEEEDELILRVFTKYLDLTTLLQKTYRLEPAGSHGVWGLDDYCFLPYLFGSAQLLDGDLSPIQSLEKAKHFHTNKNLDPNEIKDLYTISLYHLLKFKSGATFQEHSPMLFSLSNQHLNWIKIHGGLKKMFLGEIINKKVVVQSIWIGGWLWNNDLPDSHIKDKANKYNNSQNTATGFNNNNIMDIGTKAPWAR</sequence>
<dbReference type="GO" id="GO:0005737">
    <property type="term" value="C:cytoplasm"/>
    <property type="evidence" value="ECO:0007669"/>
    <property type="project" value="UniProtKB-SubCell"/>
</dbReference>
<dbReference type="GO" id="GO:0003755">
    <property type="term" value="F:peptidyl-prolyl cis-trans isomerase activity"/>
    <property type="evidence" value="ECO:0007669"/>
    <property type="project" value="UniProtKB-KW"/>
</dbReference>
<dbReference type="GO" id="GO:0007052">
    <property type="term" value="P:mitotic spindle organization"/>
    <property type="evidence" value="ECO:0007669"/>
    <property type="project" value="TreeGrafter"/>
</dbReference>
<dbReference type="InterPro" id="IPR043170">
    <property type="entry name" value="PTPA_C_lid"/>
</dbReference>
<dbReference type="GO" id="GO:0000159">
    <property type="term" value="C:protein phosphatase type 2A complex"/>
    <property type="evidence" value="ECO:0007669"/>
    <property type="project" value="TreeGrafter"/>
</dbReference>
<dbReference type="EMBL" id="CP144098">
    <property type="protein sequence ID" value="WWC85833.1"/>
    <property type="molecule type" value="Genomic_DNA"/>
</dbReference>
<reference evidence="9 10" key="1">
    <citation type="submission" date="2024-01" db="EMBL/GenBank/DDBJ databases">
        <title>Comparative genomics of Cryptococcus and Kwoniella reveals pathogenesis evolution and contrasting modes of karyotype evolution via chromosome fusion or intercentromeric recombination.</title>
        <authorList>
            <person name="Coelho M.A."/>
            <person name="David-Palma M."/>
            <person name="Shea T."/>
            <person name="Bowers K."/>
            <person name="McGinley-Smith S."/>
            <person name="Mohammad A.W."/>
            <person name="Gnirke A."/>
            <person name="Yurkov A.M."/>
            <person name="Nowrousian M."/>
            <person name="Sun S."/>
            <person name="Cuomo C.A."/>
            <person name="Heitman J."/>
        </authorList>
    </citation>
    <scope>NUCLEOTIDE SEQUENCE [LARGE SCALE GENOMIC DNA]</scope>
    <source>
        <strain evidence="9 10">CBS 6074</strain>
    </source>
</reference>
<evidence type="ECO:0000256" key="8">
    <source>
        <dbReference type="RuleBase" id="RU361210"/>
    </source>
</evidence>
<dbReference type="InterPro" id="IPR037218">
    <property type="entry name" value="PTPA_sf"/>
</dbReference>
<comment type="catalytic activity">
    <reaction evidence="1 8">
        <text>[protein]-peptidylproline (omega=180) = [protein]-peptidylproline (omega=0)</text>
        <dbReference type="Rhea" id="RHEA:16237"/>
        <dbReference type="Rhea" id="RHEA-COMP:10747"/>
        <dbReference type="Rhea" id="RHEA-COMP:10748"/>
        <dbReference type="ChEBI" id="CHEBI:83833"/>
        <dbReference type="ChEBI" id="CHEBI:83834"/>
        <dbReference type="EC" id="5.2.1.8"/>
    </reaction>
</comment>
<evidence type="ECO:0000256" key="2">
    <source>
        <dbReference type="ARBA" id="ARBA00004496"/>
    </source>
</evidence>
<accession>A0AAX4JLN4</accession>
<evidence type="ECO:0000256" key="5">
    <source>
        <dbReference type="ARBA" id="ARBA00023110"/>
    </source>
</evidence>
<keyword evidence="6 8" id="KW-0413">Isomerase</keyword>
<dbReference type="PANTHER" id="PTHR10012:SF5">
    <property type="entry name" value="SERINE_THREONINE-PROTEIN PHOSPHATASE 2A ACTIVATOR 2"/>
    <property type="match status" value="1"/>
</dbReference>
<dbReference type="Proteomes" id="UP001355207">
    <property type="component" value="Chromosome 1"/>
</dbReference>
<dbReference type="RefSeq" id="XP_066072596.1">
    <property type="nucleotide sequence ID" value="XM_066216499.1"/>
</dbReference>
<proteinExistence type="inferred from homology"/>
<evidence type="ECO:0000256" key="3">
    <source>
        <dbReference type="ARBA" id="ARBA00011019"/>
    </source>
</evidence>
<dbReference type="AlphaFoldDB" id="A0AAX4JLN4"/>
<keyword evidence="5 8" id="KW-0697">Rotamase</keyword>